<dbReference type="Gene3D" id="2.30.30.830">
    <property type="match status" value="1"/>
</dbReference>
<name>A0AAC8ZA79_HAEDC</name>
<dbReference type="RefSeq" id="WP_010944451.1">
    <property type="nucleotide sequence ID" value="NZ_CP011219.1"/>
</dbReference>
<sequence length="131" mass="15237">MRKSSNLFLFFTMPCIADPFYGDVAKNRDEVIIENNVLTENIMPCALPNTLSNISLPVKFEQLKLIGILKKGQQAKAILINDKKQIFDLKVNDFLLDEHIQITRIDLKSLHYIDWHKKKDCQHPKENVMKL</sequence>
<evidence type="ECO:0000313" key="1">
    <source>
        <dbReference type="EMBL" id="AKO31946.1"/>
    </source>
</evidence>
<evidence type="ECO:0000313" key="2">
    <source>
        <dbReference type="Proteomes" id="UP000060132"/>
    </source>
</evidence>
<gene>
    <name evidence="1" type="ORF">RZ57_01700</name>
</gene>
<organism evidence="1 2">
    <name type="scientific">Haemophilus ducreyi</name>
    <dbReference type="NCBI Taxonomy" id="730"/>
    <lineage>
        <taxon>Bacteria</taxon>
        <taxon>Pseudomonadati</taxon>
        <taxon>Pseudomonadota</taxon>
        <taxon>Gammaproteobacteria</taxon>
        <taxon>Pasteurellales</taxon>
        <taxon>Pasteurellaceae</taxon>
        <taxon>Haemophilus</taxon>
    </lineage>
</organism>
<dbReference type="EMBL" id="CP011219">
    <property type="protein sequence ID" value="AKO31946.1"/>
    <property type="molecule type" value="Genomic_DNA"/>
</dbReference>
<reference evidence="1 2" key="1">
    <citation type="journal article" date="2015" name="PLoS Negl. Trop. Dis.">
        <title>Haemophilus ducreyi Cutaneous Ulcer Strains Are Nearly Identical to Class I Genital Ulcer Strains.</title>
        <authorList>
            <person name="Gangaiah D."/>
            <person name="Webb K.M."/>
            <person name="Humphreys T.L."/>
            <person name="Fortney K.R."/>
            <person name="Toh E."/>
            <person name="Tai A."/>
            <person name="Katz S.S."/>
            <person name="Pillay A."/>
            <person name="Chen C.Y."/>
            <person name="Roberts S.A."/>
            <person name="Munson R.S.Jr."/>
            <person name="Spinola S.M."/>
        </authorList>
    </citation>
    <scope>NUCLEOTIDE SEQUENCE [LARGE SCALE GENOMIC DNA]</scope>
    <source>
        <strain evidence="2">CLU2</strain>
    </source>
</reference>
<protein>
    <recommendedName>
        <fullName evidence="3">Pilus assembly protein PilP</fullName>
    </recommendedName>
</protein>
<proteinExistence type="predicted"/>
<dbReference type="AlphaFoldDB" id="A0AAC8ZA79"/>
<evidence type="ECO:0008006" key="3">
    <source>
        <dbReference type="Google" id="ProtNLM"/>
    </source>
</evidence>
<dbReference type="OMA" id="NIMPCAL"/>
<accession>A0AAC8ZA79</accession>
<dbReference type="Proteomes" id="UP000060132">
    <property type="component" value="Chromosome"/>
</dbReference>